<dbReference type="GO" id="GO:0043138">
    <property type="term" value="F:3'-5' DNA helicase activity"/>
    <property type="evidence" value="ECO:0007669"/>
    <property type="project" value="TreeGrafter"/>
</dbReference>
<reference evidence="6" key="1">
    <citation type="journal article" date="2014" name="Front. Microbiol.">
        <title>High frequency of phylogenetically diverse reductive dehalogenase-homologous genes in deep subseafloor sedimentary metagenomes.</title>
        <authorList>
            <person name="Kawai M."/>
            <person name="Futagami T."/>
            <person name="Toyoda A."/>
            <person name="Takaki Y."/>
            <person name="Nishi S."/>
            <person name="Hori S."/>
            <person name="Arai W."/>
            <person name="Tsubouchi T."/>
            <person name="Morono Y."/>
            <person name="Uchiyama I."/>
            <person name="Ito T."/>
            <person name="Fujiyama A."/>
            <person name="Inagaki F."/>
            <person name="Takami H."/>
        </authorList>
    </citation>
    <scope>NUCLEOTIDE SEQUENCE</scope>
    <source>
        <strain evidence="6">Expedition CK06-06</strain>
    </source>
</reference>
<dbReference type="InterPro" id="IPR027417">
    <property type="entry name" value="P-loop_NTPase"/>
</dbReference>
<dbReference type="CDD" id="cd17932">
    <property type="entry name" value="DEXQc_UvrD"/>
    <property type="match status" value="1"/>
</dbReference>
<feature type="non-terminal residue" evidence="6">
    <location>
        <position position="156"/>
    </location>
</feature>
<dbReference type="GO" id="GO:0003677">
    <property type="term" value="F:DNA binding"/>
    <property type="evidence" value="ECO:0007669"/>
    <property type="project" value="InterPro"/>
</dbReference>
<proteinExistence type="predicted"/>
<dbReference type="Pfam" id="PF00580">
    <property type="entry name" value="UvrD-helicase"/>
    <property type="match status" value="1"/>
</dbReference>
<name>X1EX30_9ZZZZ</name>
<keyword evidence="4" id="KW-0067">ATP-binding</keyword>
<sequence length="156" mass="17281">MLDVSSKLNKAQKKAVAHSEGPVMLVAGAGTGKTTVITNRIAWLIAQNKARPEEVLAVTFTEKAAAEMEERVDKLLPLGYTDLWIHTFHAFCQRVLEEHAIDLGLPDKFDVRDTTASWLLPFALLTEHCTSAVRSAGRPERLFEAGRGHQRFESIA</sequence>
<keyword evidence="1" id="KW-0547">Nucleotide-binding</keyword>
<dbReference type="AlphaFoldDB" id="X1EX30"/>
<dbReference type="InterPro" id="IPR000212">
    <property type="entry name" value="DNA_helicase_UvrD/REP"/>
</dbReference>
<evidence type="ECO:0000259" key="5">
    <source>
        <dbReference type="PROSITE" id="PS51198"/>
    </source>
</evidence>
<dbReference type="PANTHER" id="PTHR11070">
    <property type="entry name" value="UVRD / RECB / PCRA DNA HELICASE FAMILY MEMBER"/>
    <property type="match status" value="1"/>
</dbReference>
<gene>
    <name evidence="6" type="ORF">S01H4_61713</name>
</gene>
<evidence type="ECO:0000256" key="2">
    <source>
        <dbReference type="ARBA" id="ARBA00022801"/>
    </source>
</evidence>
<dbReference type="PANTHER" id="PTHR11070:SF2">
    <property type="entry name" value="ATP-DEPENDENT DNA HELICASE SRS2"/>
    <property type="match status" value="1"/>
</dbReference>
<protein>
    <recommendedName>
        <fullName evidence="5">UvrD-like helicase ATP-binding domain-containing protein</fullName>
    </recommendedName>
</protein>
<dbReference type="Gene3D" id="3.40.50.300">
    <property type="entry name" value="P-loop containing nucleotide triphosphate hydrolases"/>
    <property type="match status" value="1"/>
</dbReference>
<evidence type="ECO:0000313" key="6">
    <source>
        <dbReference type="EMBL" id="GAH13173.1"/>
    </source>
</evidence>
<comment type="caution">
    <text evidence="6">The sequence shown here is derived from an EMBL/GenBank/DDBJ whole genome shotgun (WGS) entry which is preliminary data.</text>
</comment>
<dbReference type="PROSITE" id="PS51198">
    <property type="entry name" value="UVRD_HELICASE_ATP_BIND"/>
    <property type="match status" value="1"/>
</dbReference>
<dbReference type="GO" id="GO:0000725">
    <property type="term" value="P:recombinational repair"/>
    <property type="evidence" value="ECO:0007669"/>
    <property type="project" value="TreeGrafter"/>
</dbReference>
<organism evidence="6">
    <name type="scientific">marine sediment metagenome</name>
    <dbReference type="NCBI Taxonomy" id="412755"/>
    <lineage>
        <taxon>unclassified sequences</taxon>
        <taxon>metagenomes</taxon>
        <taxon>ecological metagenomes</taxon>
    </lineage>
</organism>
<dbReference type="EMBL" id="BART01036657">
    <property type="protein sequence ID" value="GAH13173.1"/>
    <property type="molecule type" value="Genomic_DNA"/>
</dbReference>
<feature type="domain" description="UvrD-like helicase ATP-binding" evidence="5">
    <location>
        <begin position="6"/>
        <end position="156"/>
    </location>
</feature>
<dbReference type="GO" id="GO:0005524">
    <property type="term" value="F:ATP binding"/>
    <property type="evidence" value="ECO:0007669"/>
    <property type="project" value="UniProtKB-KW"/>
</dbReference>
<keyword evidence="2" id="KW-0378">Hydrolase</keyword>
<keyword evidence="3" id="KW-0347">Helicase</keyword>
<evidence type="ECO:0000256" key="4">
    <source>
        <dbReference type="ARBA" id="ARBA00022840"/>
    </source>
</evidence>
<evidence type="ECO:0000256" key="3">
    <source>
        <dbReference type="ARBA" id="ARBA00022806"/>
    </source>
</evidence>
<dbReference type="GO" id="GO:0016787">
    <property type="term" value="F:hydrolase activity"/>
    <property type="evidence" value="ECO:0007669"/>
    <property type="project" value="UniProtKB-KW"/>
</dbReference>
<accession>X1EX30</accession>
<dbReference type="SUPFAM" id="SSF52540">
    <property type="entry name" value="P-loop containing nucleoside triphosphate hydrolases"/>
    <property type="match status" value="1"/>
</dbReference>
<evidence type="ECO:0000256" key="1">
    <source>
        <dbReference type="ARBA" id="ARBA00022741"/>
    </source>
</evidence>
<dbReference type="InterPro" id="IPR014016">
    <property type="entry name" value="UvrD-like_ATP-bd"/>
</dbReference>